<proteinExistence type="predicted"/>
<reference evidence="5 6" key="1">
    <citation type="submission" date="2019-11" db="EMBL/GenBank/DDBJ databases">
        <authorList>
            <person name="Holert J."/>
        </authorList>
    </citation>
    <scope>NUCLEOTIDE SEQUENCE [LARGE SCALE GENOMIC DNA]</scope>
    <source>
        <strain evidence="3">BC3_2A</strain>
        <strain evidence="2">SB11_1A</strain>
    </source>
</reference>
<dbReference type="InterPro" id="IPR040448">
    <property type="entry name" value="PanZ_GNAT"/>
</dbReference>
<protein>
    <submittedName>
        <fullName evidence="3">PanD regulatory factor</fullName>
    </submittedName>
</protein>
<gene>
    <name evidence="3" type="primary">panM_1</name>
    <name evidence="2" type="synonym">panM</name>
    <name evidence="4" type="synonym">panM_2</name>
    <name evidence="2" type="ORF">IHBHHGIJ_00004</name>
    <name evidence="3" type="ORF">KFEGEMFD_01144</name>
    <name evidence="4" type="ORF">KFEGEMFD_01859</name>
</gene>
<dbReference type="SUPFAM" id="SSF55729">
    <property type="entry name" value="Acyl-CoA N-acyltransferases (Nat)"/>
    <property type="match status" value="1"/>
</dbReference>
<sequence>MPVYAEIITQPAPQDAADLEILYPNDSEKLLANAVSGKLIIYGGRFNGRLLSAFTLTPIYGGDYQIARLSVREVTRRRGVARQLIIQAMKQLPDNLSSISADLRNAPELINLFAELGFQANNNLWCWQRGSK</sequence>
<dbReference type="AlphaFoldDB" id="A0A5S9N990"/>
<dbReference type="InterPro" id="IPR000182">
    <property type="entry name" value="GNAT_dom"/>
</dbReference>
<dbReference type="OrthoDB" id="5736859at2"/>
<keyword evidence="5" id="KW-1185">Reference proteome</keyword>
<evidence type="ECO:0000259" key="1">
    <source>
        <dbReference type="PROSITE" id="PS51186"/>
    </source>
</evidence>
<dbReference type="GO" id="GO:0016747">
    <property type="term" value="F:acyltransferase activity, transferring groups other than amino-acyl groups"/>
    <property type="evidence" value="ECO:0007669"/>
    <property type="project" value="InterPro"/>
</dbReference>
<dbReference type="RefSeq" id="WP_159266736.1">
    <property type="nucleotide sequence ID" value="NZ_CACSIK010000001.1"/>
</dbReference>
<evidence type="ECO:0000313" key="5">
    <source>
        <dbReference type="Proteomes" id="UP000435877"/>
    </source>
</evidence>
<organism evidence="3 6">
    <name type="scientific">Zhongshania aliphaticivorans</name>
    <dbReference type="NCBI Taxonomy" id="1470434"/>
    <lineage>
        <taxon>Bacteria</taxon>
        <taxon>Pseudomonadati</taxon>
        <taxon>Pseudomonadota</taxon>
        <taxon>Gammaproteobacteria</taxon>
        <taxon>Cellvibrionales</taxon>
        <taxon>Spongiibacteraceae</taxon>
        <taxon>Zhongshania</taxon>
    </lineage>
</organism>
<evidence type="ECO:0000313" key="3">
    <source>
        <dbReference type="EMBL" id="CAA0086661.1"/>
    </source>
</evidence>
<name>A0A5S9N990_9GAMM</name>
<dbReference type="InterPro" id="IPR016181">
    <property type="entry name" value="Acyl_CoA_acyltransferase"/>
</dbReference>
<dbReference type="Proteomes" id="UP000435877">
    <property type="component" value="Unassembled WGS sequence"/>
</dbReference>
<dbReference type="EMBL" id="CACSIM010000001">
    <property type="protein sequence ID" value="CAA0086661.1"/>
    <property type="molecule type" value="Genomic_DNA"/>
</dbReference>
<accession>A0A5S9N990</accession>
<dbReference type="EMBL" id="CACSIK010000001">
    <property type="protein sequence ID" value="CAA0078531.1"/>
    <property type="molecule type" value="Genomic_DNA"/>
</dbReference>
<dbReference type="PROSITE" id="PS51186">
    <property type="entry name" value="GNAT"/>
    <property type="match status" value="1"/>
</dbReference>
<feature type="domain" description="N-acetyltransferase" evidence="1">
    <location>
        <begin position="1"/>
        <end position="132"/>
    </location>
</feature>
<dbReference type="Gene3D" id="3.40.630.30">
    <property type="match status" value="1"/>
</dbReference>
<evidence type="ECO:0000313" key="2">
    <source>
        <dbReference type="EMBL" id="CAA0078531.1"/>
    </source>
</evidence>
<dbReference type="EMBL" id="CACSIM010000003">
    <property type="protein sequence ID" value="CAA0102219.1"/>
    <property type="molecule type" value="Genomic_DNA"/>
</dbReference>
<evidence type="ECO:0000313" key="6">
    <source>
        <dbReference type="Proteomes" id="UP000439591"/>
    </source>
</evidence>
<dbReference type="Pfam" id="PF12568">
    <property type="entry name" value="PanZ"/>
    <property type="match status" value="1"/>
</dbReference>
<evidence type="ECO:0000313" key="4">
    <source>
        <dbReference type="EMBL" id="CAA0102219.1"/>
    </source>
</evidence>
<dbReference type="Proteomes" id="UP000439591">
    <property type="component" value="Unassembled WGS sequence"/>
</dbReference>